<dbReference type="PANTHER" id="PTHR13097">
    <property type="entry name" value="TRANSCRIPTION INITIATION FACTOR IIE, ALPHA SUBUNIT"/>
    <property type="match status" value="1"/>
</dbReference>
<dbReference type="InterPro" id="IPR002853">
    <property type="entry name" value="TFIIE_asu"/>
</dbReference>
<dbReference type="HOGENOM" id="CLU_056967_0_0_1"/>
<evidence type="ECO:0000256" key="1">
    <source>
        <dbReference type="ARBA" id="ARBA00023015"/>
    </source>
</evidence>
<dbReference type="PROSITE" id="PS51344">
    <property type="entry name" value="HTH_TFE_IIE"/>
    <property type="match status" value="1"/>
</dbReference>
<keyword evidence="2" id="KW-0804">Transcription</keyword>
<dbReference type="InterPro" id="IPR036388">
    <property type="entry name" value="WH-like_DNA-bd_sf"/>
</dbReference>
<dbReference type="EMBL" id="KE647116">
    <property type="protein sequence ID" value="EQB61633.1"/>
    <property type="molecule type" value="Genomic_DNA"/>
</dbReference>
<dbReference type="AlphaFoldDB" id="T0LB96"/>
<dbReference type="SMART" id="SM00531">
    <property type="entry name" value="TFIIE"/>
    <property type="match status" value="1"/>
</dbReference>
<name>T0LB96_9MICR</name>
<keyword evidence="1" id="KW-0805">Transcription regulation</keyword>
<keyword evidence="4" id="KW-0396">Initiation factor</keyword>
<dbReference type="Gene3D" id="1.10.10.10">
    <property type="entry name" value="Winged helix-like DNA-binding domain superfamily/Winged helix DNA-binding domain"/>
    <property type="match status" value="1"/>
</dbReference>
<protein>
    <submittedName>
        <fullName evidence="4">Transcription initiation factor alpha subunit</fullName>
    </submittedName>
</protein>
<proteinExistence type="predicted"/>
<evidence type="ECO:0000256" key="2">
    <source>
        <dbReference type="ARBA" id="ARBA00023163"/>
    </source>
</evidence>
<dbReference type="VEuPathDB" id="MicrosporidiaDB:NAPIS_ORF00795"/>
<evidence type="ECO:0000259" key="3">
    <source>
        <dbReference type="PROSITE" id="PS51344"/>
    </source>
</evidence>
<dbReference type="GO" id="GO:0003743">
    <property type="term" value="F:translation initiation factor activity"/>
    <property type="evidence" value="ECO:0007669"/>
    <property type="project" value="UniProtKB-KW"/>
</dbReference>
<gene>
    <name evidence="4" type="ORF">NAPIS_ORF00795</name>
</gene>
<keyword evidence="4" id="KW-0648">Protein biosynthesis</keyword>
<dbReference type="PANTHER" id="PTHR13097:SF7">
    <property type="entry name" value="GENERAL TRANSCRIPTION FACTOR IIE SUBUNIT 1"/>
    <property type="match status" value="1"/>
</dbReference>
<dbReference type="InterPro" id="IPR039997">
    <property type="entry name" value="TFE"/>
</dbReference>
<dbReference type="InterPro" id="IPR017919">
    <property type="entry name" value="TFIIE/TFIIEa_HTH"/>
</dbReference>
<dbReference type="GO" id="GO:0006367">
    <property type="term" value="P:transcription initiation at RNA polymerase II promoter"/>
    <property type="evidence" value="ECO:0007669"/>
    <property type="project" value="InterPro"/>
</dbReference>
<keyword evidence="5" id="KW-1185">Reference proteome</keyword>
<dbReference type="OrthoDB" id="361102at2759"/>
<dbReference type="GO" id="GO:0005673">
    <property type="term" value="C:transcription factor TFIIE complex"/>
    <property type="evidence" value="ECO:0007669"/>
    <property type="project" value="TreeGrafter"/>
</dbReference>
<sequence>MEYLDPMKNLIKKVVKKFYEPHHIVLVNIILENILIYDSELQKKMKISTKEINRLLVSLKEDKIIKLESKVENQEDNRQYLRTVYYINFVEVRDIIKYKIYQITKKIEEDMKNSMKEGYVCKNCDKHFSALDAQCFMSNYIFKCDECGGDLIELQLMSYEDSLNVKFMSSIQDIIELLKDIDKYEIPSMDFFQLSEFKKEISKKDIKVESFKIINEDEFKIKETNEEKQIIHDNHEIDIDDVVYVNGKPKAYKDITDEDKEIMNEEEYEKYFEVFSKYLDNK</sequence>
<dbReference type="Pfam" id="PF02002">
    <property type="entry name" value="TFIIE_alpha"/>
    <property type="match status" value="1"/>
</dbReference>
<organism evidence="4 5">
    <name type="scientific">Vairimorpha apis BRL 01</name>
    <dbReference type="NCBI Taxonomy" id="1037528"/>
    <lineage>
        <taxon>Eukaryota</taxon>
        <taxon>Fungi</taxon>
        <taxon>Fungi incertae sedis</taxon>
        <taxon>Microsporidia</taxon>
        <taxon>Nosematidae</taxon>
        <taxon>Vairimorpha</taxon>
    </lineage>
</organism>
<feature type="domain" description="HTH TFE/IIEalpha-type" evidence="3">
    <location>
        <begin position="7"/>
        <end position="97"/>
    </location>
</feature>
<dbReference type="Proteomes" id="UP000053780">
    <property type="component" value="Unassembled WGS sequence"/>
</dbReference>
<evidence type="ECO:0000313" key="5">
    <source>
        <dbReference type="Proteomes" id="UP000053780"/>
    </source>
</evidence>
<accession>T0LB96</accession>
<reference evidence="4 5" key="1">
    <citation type="journal article" date="2013" name="BMC Genomics">
        <title>Genome sequencing and comparative genomics of honey bee microsporidia, Nosema apis reveal novel insights into host-parasite interactions.</title>
        <authorList>
            <person name="Chen Yp."/>
            <person name="Pettis J.S."/>
            <person name="Zhao Y."/>
            <person name="Liu X."/>
            <person name="Tallon L.J."/>
            <person name="Sadzewicz L.D."/>
            <person name="Li R."/>
            <person name="Zheng H."/>
            <person name="Huang S."/>
            <person name="Zhang X."/>
            <person name="Hamilton M.C."/>
            <person name="Pernal S.F."/>
            <person name="Melathopoulos A.P."/>
            <person name="Yan X."/>
            <person name="Evans J.D."/>
        </authorList>
    </citation>
    <scope>NUCLEOTIDE SEQUENCE [LARGE SCALE GENOMIC DNA]</scope>
    <source>
        <strain evidence="4 5">BRL 01</strain>
    </source>
</reference>
<evidence type="ECO:0000313" key="4">
    <source>
        <dbReference type="EMBL" id="EQB61633.1"/>
    </source>
</evidence>
<dbReference type="InterPro" id="IPR024550">
    <property type="entry name" value="TFIIEa/SarR/Rpc3_HTH_dom"/>
</dbReference>